<keyword evidence="5" id="KW-1185">Reference proteome</keyword>
<gene>
    <name evidence="4" type="ORF">CJ030_MR4G000606</name>
</gene>
<dbReference type="Gene3D" id="2.80.10.50">
    <property type="match status" value="1"/>
</dbReference>
<dbReference type="AlphaFoldDB" id="A0A6A1VUC3"/>
<protein>
    <submittedName>
        <fullName evidence="4">Alpha-amylase/subtilisin inhibitor</fullName>
    </submittedName>
</protein>
<dbReference type="SUPFAM" id="SSF50386">
    <property type="entry name" value="STI-like"/>
    <property type="match status" value="1"/>
</dbReference>
<dbReference type="PANTHER" id="PTHR33107">
    <property type="entry name" value="KUNITZ TRYPSIN INHIBITOR 2"/>
    <property type="match status" value="1"/>
</dbReference>
<name>A0A6A1VUC3_9ROSI</name>
<feature type="region of interest" description="Disordered" evidence="3">
    <location>
        <begin position="1"/>
        <end position="20"/>
    </location>
</feature>
<proteinExistence type="inferred from homology"/>
<dbReference type="GO" id="GO:0004866">
    <property type="term" value="F:endopeptidase inhibitor activity"/>
    <property type="evidence" value="ECO:0007669"/>
    <property type="project" value="InterPro"/>
</dbReference>
<evidence type="ECO:0000313" key="5">
    <source>
        <dbReference type="Proteomes" id="UP000516437"/>
    </source>
</evidence>
<sequence>MAISAVAQPSSSPAPVLDSAGRPLEHGVEYYINPAISDNGGRFTLIDRNGSCALYVGQENVSGLAGLPVIFTPFNENETVTRENRDFRVVFSAATICVQSTAWKTGKIDPETNC</sequence>
<reference evidence="4 5" key="1">
    <citation type="journal article" date="2019" name="Plant Biotechnol. J.">
        <title>The red bayberry genome and genetic basis of sex determination.</title>
        <authorList>
            <person name="Jia H.M."/>
            <person name="Jia H.J."/>
            <person name="Cai Q.L."/>
            <person name="Wang Y."/>
            <person name="Zhao H.B."/>
            <person name="Yang W.F."/>
            <person name="Wang G.Y."/>
            <person name="Li Y.H."/>
            <person name="Zhan D.L."/>
            <person name="Shen Y.T."/>
            <person name="Niu Q.F."/>
            <person name="Chang L."/>
            <person name="Qiu J."/>
            <person name="Zhao L."/>
            <person name="Xie H.B."/>
            <person name="Fu W.Y."/>
            <person name="Jin J."/>
            <person name="Li X.W."/>
            <person name="Jiao Y."/>
            <person name="Zhou C.C."/>
            <person name="Tu T."/>
            <person name="Chai C.Y."/>
            <person name="Gao J.L."/>
            <person name="Fan L.J."/>
            <person name="van de Weg E."/>
            <person name="Wang J.Y."/>
            <person name="Gao Z.S."/>
        </authorList>
    </citation>
    <scope>NUCLEOTIDE SEQUENCE [LARGE SCALE GENOMIC DNA]</scope>
    <source>
        <tissue evidence="4">Leaves</tissue>
    </source>
</reference>
<evidence type="ECO:0000313" key="4">
    <source>
        <dbReference type="EMBL" id="KAB1216373.1"/>
    </source>
</evidence>
<dbReference type="InterPro" id="IPR011065">
    <property type="entry name" value="Kunitz_inhibitor_STI-like_sf"/>
</dbReference>
<dbReference type="OrthoDB" id="1918435at2759"/>
<accession>A0A6A1VUC3</accession>
<evidence type="ECO:0000256" key="2">
    <source>
        <dbReference type="ARBA" id="ARBA00023157"/>
    </source>
</evidence>
<keyword evidence="2" id="KW-1015">Disulfide bond</keyword>
<dbReference type="Proteomes" id="UP000516437">
    <property type="component" value="Chromosome 4"/>
</dbReference>
<dbReference type="SMART" id="SM00452">
    <property type="entry name" value="STI"/>
    <property type="match status" value="1"/>
</dbReference>
<feature type="compositionally biased region" description="Low complexity" evidence="3">
    <location>
        <begin position="1"/>
        <end position="15"/>
    </location>
</feature>
<dbReference type="EMBL" id="RXIC02000022">
    <property type="protein sequence ID" value="KAB1216373.1"/>
    <property type="molecule type" value="Genomic_DNA"/>
</dbReference>
<dbReference type="PANTHER" id="PTHR33107:SF81">
    <property type="entry name" value="TRYPSIN INHIBITOR A"/>
    <property type="match status" value="1"/>
</dbReference>
<comment type="similarity">
    <text evidence="1">Belongs to the protease inhibitor I3 (leguminous Kunitz-type inhibitor) family.</text>
</comment>
<dbReference type="Pfam" id="PF00197">
    <property type="entry name" value="Kunitz_legume"/>
    <property type="match status" value="1"/>
</dbReference>
<evidence type="ECO:0000256" key="3">
    <source>
        <dbReference type="SAM" id="MobiDB-lite"/>
    </source>
</evidence>
<organism evidence="4 5">
    <name type="scientific">Morella rubra</name>
    <name type="common">Chinese bayberry</name>
    <dbReference type="NCBI Taxonomy" id="262757"/>
    <lineage>
        <taxon>Eukaryota</taxon>
        <taxon>Viridiplantae</taxon>
        <taxon>Streptophyta</taxon>
        <taxon>Embryophyta</taxon>
        <taxon>Tracheophyta</taxon>
        <taxon>Spermatophyta</taxon>
        <taxon>Magnoliopsida</taxon>
        <taxon>eudicotyledons</taxon>
        <taxon>Gunneridae</taxon>
        <taxon>Pentapetalae</taxon>
        <taxon>rosids</taxon>
        <taxon>fabids</taxon>
        <taxon>Fagales</taxon>
        <taxon>Myricaceae</taxon>
        <taxon>Morella</taxon>
    </lineage>
</organism>
<dbReference type="InterPro" id="IPR002160">
    <property type="entry name" value="Prot_inh_Kunz-lg"/>
</dbReference>
<evidence type="ECO:0000256" key="1">
    <source>
        <dbReference type="ARBA" id="ARBA00005440"/>
    </source>
</evidence>
<comment type="caution">
    <text evidence="4">The sequence shown here is derived from an EMBL/GenBank/DDBJ whole genome shotgun (WGS) entry which is preliminary data.</text>
</comment>